<keyword evidence="3" id="KW-1185">Reference proteome</keyword>
<gene>
    <name evidence="2" type="ORF">IQ241_05790</name>
</gene>
<keyword evidence="1" id="KW-1133">Transmembrane helix</keyword>
<evidence type="ECO:0000313" key="2">
    <source>
        <dbReference type="EMBL" id="MBE9076811.1"/>
    </source>
</evidence>
<proteinExistence type="predicted"/>
<evidence type="ECO:0000313" key="3">
    <source>
        <dbReference type="Proteomes" id="UP000636505"/>
    </source>
</evidence>
<feature type="transmembrane region" description="Helical" evidence="1">
    <location>
        <begin position="35"/>
        <end position="56"/>
    </location>
</feature>
<organism evidence="2 3">
    <name type="scientific">Vasconcelosia minhoensis LEGE 07310</name>
    <dbReference type="NCBI Taxonomy" id="915328"/>
    <lineage>
        <taxon>Bacteria</taxon>
        <taxon>Bacillati</taxon>
        <taxon>Cyanobacteriota</taxon>
        <taxon>Cyanophyceae</taxon>
        <taxon>Nodosilineales</taxon>
        <taxon>Cymatolegaceae</taxon>
        <taxon>Vasconcelosia</taxon>
        <taxon>Vasconcelosia minhoensis</taxon>
    </lineage>
</organism>
<dbReference type="RefSeq" id="WP_193905470.1">
    <property type="nucleotide sequence ID" value="NZ_JADEXG010000009.1"/>
</dbReference>
<keyword evidence="1" id="KW-0472">Membrane</keyword>
<name>A0A8J7A9Z8_9CYAN</name>
<keyword evidence="1" id="KW-0812">Transmembrane</keyword>
<evidence type="ECO:0008006" key="4">
    <source>
        <dbReference type="Google" id="ProtNLM"/>
    </source>
</evidence>
<dbReference type="EMBL" id="JADEXG010000009">
    <property type="protein sequence ID" value="MBE9076811.1"/>
    <property type="molecule type" value="Genomic_DNA"/>
</dbReference>
<protein>
    <recommendedName>
        <fullName evidence="4">SMODS and SLOG-associating 2TM effector domain-containing protein</fullName>
    </recommendedName>
</protein>
<accession>A0A8J7A9Z8</accession>
<comment type="caution">
    <text evidence="2">The sequence shown here is derived from an EMBL/GenBank/DDBJ whole genome shotgun (WGS) entry which is preliminary data.</text>
</comment>
<reference evidence="2" key="1">
    <citation type="submission" date="2020-10" db="EMBL/GenBank/DDBJ databases">
        <authorList>
            <person name="Castelo-Branco R."/>
            <person name="Eusebio N."/>
            <person name="Adriana R."/>
            <person name="Vieira A."/>
            <person name="Brugerolle De Fraissinette N."/>
            <person name="Rezende De Castro R."/>
            <person name="Schneider M.P."/>
            <person name="Vasconcelos V."/>
            <person name="Leao P.N."/>
        </authorList>
    </citation>
    <scope>NUCLEOTIDE SEQUENCE</scope>
    <source>
        <strain evidence="2">LEGE 07310</strain>
    </source>
</reference>
<dbReference type="AlphaFoldDB" id="A0A8J7A9Z8"/>
<evidence type="ECO:0000256" key="1">
    <source>
        <dbReference type="SAM" id="Phobius"/>
    </source>
</evidence>
<feature type="transmembrane region" description="Helical" evidence="1">
    <location>
        <begin position="68"/>
        <end position="87"/>
    </location>
</feature>
<sequence length="164" mass="18463">MNGLDNISDFIAERLHICRTKRRSYEIWLSILQPLNIVTIAAPAVLSVIAGSTILTEPAFFGPDGGRLVAGLCAFVSAVLTTIHKALNCDNHQSECRRLVQTYSALEASYERLTLISEEKQLKEEVLKLDIRLEQIKEGAGAQPPDWCRRRAQRELSKTKYSRH</sequence>
<dbReference type="Proteomes" id="UP000636505">
    <property type="component" value="Unassembled WGS sequence"/>
</dbReference>